<reference evidence="3" key="1">
    <citation type="submission" date="2018-01" db="EMBL/GenBank/DDBJ databases">
        <authorList>
            <person name="Mao J.F."/>
        </authorList>
    </citation>
    <scope>NUCLEOTIDE SEQUENCE</scope>
    <source>
        <strain evidence="3">Huo1</strain>
        <tissue evidence="3">Leaf</tissue>
    </source>
</reference>
<comment type="caution">
    <text evidence="3">The sequence shown here is derived from an EMBL/GenBank/DDBJ whole genome shotgun (WGS) entry which is preliminary data.</text>
</comment>
<gene>
    <name evidence="3" type="ORF">SASPL_126718</name>
</gene>
<proteinExistence type="predicted"/>
<dbReference type="PANTHER" id="PTHR46915:SF6">
    <property type="entry name" value="CYSTEINE PROTEINASES SUPERFAMILY PROTEIN"/>
    <property type="match status" value="1"/>
</dbReference>
<dbReference type="AlphaFoldDB" id="A0A8X8ZQA5"/>
<keyword evidence="4" id="KW-1185">Reference proteome</keyword>
<dbReference type="Gene3D" id="3.30.310.130">
    <property type="entry name" value="Ubiquitin-related"/>
    <property type="match status" value="1"/>
</dbReference>
<keyword evidence="1" id="KW-0378">Hydrolase</keyword>
<evidence type="ECO:0008006" key="5">
    <source>
        <dbReference type="Google" id="ProtNLM"/>
    </source>
</evidence>
<reference evidence="3" key="2">
    <citation type="submission" date="2020-08" db="EMBL/GenBank/DDBJ databases">
        <title>Plant Genome Project.</title>
        <authorList>
            <person name="Zhang R.-G."/>
        </authorList>
    </citation>
    <scope>NUCLEOTIDE SEQUENCE</scope>
    <source>
        <strain evidence="3">Huo1</strain>
        <tissue evidence="3">Leaf</tissue>
    </source>
</reference>
<protein>
    <recommendedName>
        <fullName evidence="5">Ubiquitin-like protease family profile domain-containing protein</fullName>
    </recommendedName>
</protein>
<keyword evidence="1" id="KW-0645">Protease</keyword>
<feature type="region of interest" description="Disordered" evidence="2">
    <location>
        <begin position="1"/>
        <end position="87"/>
    </location>
</feature>
<organism evidence="3">
    <name type="scientific">Salvia splendens</name>
    <name type="common">Scarlet sage</name>
    <dbReference type="NCBI Taxonomy" id="180675"/>
    <lineage>
        <taxon>Eukaryota</taxon>
        <taxon>Viridiplantae</taxon>
        <taxon>Streptophyta</taxon>
        <taxon>Embryophyta</taxon>
        <taxon>Tracheophyta</taxon>
        <taxon>Spermatophyta</taxon>
        <taxon>Magnoliopsida</taxon>
        <taxon>eudicotyledons</taxon>
        <taxon>Gunneridae</taxon>
        <taxon>Pentapetalae</taxon>
        <taxon>asterids</taxon>
        <taxon>lamiids</taxon>
        <taxon>Lamiales</taxon>
        <taxon>Lamiaceae</taxon>
        <taxon>Nepetoideae</taxon>
        <taxon>Mentheae</taxon>
        <taxon>Salviinae</taxon>
        <taxon>Salvia</taxon>
        <taxon>Salvia subgen. Calosphace</taxon>
        <taxon>core Calosphace</taxon>
    </lineage>
</organism>
<dbReference type="Proteomes" id="UP000298416">
    <property type="component" value="Unassembled WGS sequence"/>
</dbReference>
<keyword evidence="1" id="KW-0788">Thiol protease</keyword>
<feature type="compositionally biased region" description="Polar residues" evidence="2">
    <location>
        <begin position="30"/>
        <end position="47"/>
    </location>
</feature>
<dbReference type="SUPFAM" id="SSF54001">
    <property type="entry name" value="Cysteine proteinases"/>
    <property type="match status" value="1"/>
</dbReference>
<dbReference type="GO" id="GO:0008234">
    <property type="term" value="F:cysteine-type peptidase activity"/>
    <property type="evidence" value="ECO:0007669"/>
    <property type="project" value="UniProtKB-KW"/>
</dbReference>
<dbReference type="PANTHER" id="PTHR46915">
    <property type="entry name" value="UBIQUITIN-LIKE PROTEASE 4-RELATED"/>
    <property type="match status" value="1"/>
</dbReference>
<evidence type="ECO:0000256" key="1">
    <source>
        <dbReference type="ARBA" id="ARBA00022807"/>
    </source>
</evidence>
<sequence>MPATTACSGQFEGFRPNPNSASGSLRPGFAQQQSSSNLPPTSRGQHSSWDRPAASRSHHALPQPRPDPKPPFSDWAKERPGPPYRDWQWGRVDERYQRPLPTLRSVKGPAATGIDLDRRLHGITQPFGLRFTMGDIFPRGMAIGADTMGPVIPNPHAAEYGCYGNGSTNIHFPKLEYNLNSYVCGNERKVSKQKREDSYSTSWVTEMEYSYDNARDFGFSKCRVAEEDRCDERERVHSTDSIFETKAKEALVHDVATSDTEDVTIPTSDLPAIQEEDVHVSKNAVEVRDEAEPVIENPTIIDEAPKKSYAPIAMHLKFLEPISGRARDIHLYSSSSIIRRRRYCVKETYPLTIVPLRPRAKGRKRKNVLKQDESSAVEITVPKNIHRRGHARQSRSSNCTITTERGKHIWDGLPEAKVESATYFDPLWFEMYANRDRRANVLSWIKEKGILSKKCVFVPIVKWSHWSLLIMYNLGQSLDSETNAPCLLLLDSLQCRDPKRLEPSIRRLLIDIYESEERTESKKELQKIPLWIPEMGKDWFTDDQVEYFCKELEALPSVTDPDPTSYDSSYSIEIVTAPSSVHTCKRK</sequence>
<evidence type="ECO:0000313" key="4">
    <source>
        <dbReference type="Proteomes" id="UP000298416"/>
    </source>
</evidence>
<accession>A0A8X8ZQA5</accession>
<evidence type="ECO:0000256" key="2">
    <source>
        <dbReference type="SAM" id="MobiDB-lite"/>
    </source>
</evidence>
<name>A0A8X8ZQA5_SALSN</name>
<dbReference type="EMBL" id="PNBA02000009">
    <property type="protein sequence ID" value="KAG6414002.1"/>
    <property type="molecule type" value="Genomic_DNA"/>
</dbReference>
<dbReference type="InterPro" id="IPR038765">
    <property type="entry name" value="Papain-like_cys_pep_sf"/>
</dbReference>
<evidence type="ECO:0000313" key="3">
    <source>
        <dbReference type="EMBL" id="KAG6414002.1"/>
    </source>
</evidence>